<dbReference type="AlphaFoldDB" id="A0A1B8ZBI8"/>
<dbReference type="SUPFAM" id="SSF48452">
    <property type="entry name" value="TPR-like"/>
    <property type="match status" value="1"/>
</dbReference>
<dbReference type="InterPro" id="IPR011990">
    <property type="entry name" value="TPR-like_helical_dom_sf"/>
</dbReference>
<dbReference type="Gene3D" id="1.25.40.390">
    <property type="match status" value="1"/>
</dbReference>
<dbReference type="InterPro" id="IPR012944">
    <property type="entry name" value="SusD_RagB_dom"/>
</dbReference>
<comment type="subcellular location">
    <subcellularLocation>
        <location evidence="1">Cell outer membrane</location>
    </subcellularLocation>
</comment>
<keyword evidence="5" id="KW-0998">Cell outer membrane</keyword>
<evidence type="ECO:0000259" key="6">
    <source>
        <dbReference type="Pfam" id="PF07980"/>
    </source>
</evidence>
<evidence type="ECO:0000313" key="7">
    <source>
        <dbReference type="EMBL" id="OCA68960.1"/>
    </source>
</evidence>
<proteinExistence type="inferred from homology"/>
<keyword evidence="4" id="KW-0472">Membrane</keyword>
<dbReference type="RefSeq" id="WP_065396061.1">
    <property type="nucleotide sequence ID" value="NZ_MAYH01000048.1"/>
</dbReference>
<keyword evidence="3" id="KW-0732">Signal</keyword>
<reference evidence="7 8" key="1">
    <citation type="submission" date="2016-07" db="EMBL/GenBank/DDBJ databases">
        <authorList>
            <person name="Jeong J.-J."/>
            <person name="Kim D.W."/>
            <person name="Sang M.K."/>
            <person name="Choi I.-G."/>
            <person name="Kim K.D."/>
        </authorList>
    </citation>
    <scope>NUCLEOTIDE SEQUENCE [LARGE SCALE GENOMIC DNA]</scope>
    <source>
        <strain evidence="7 8">UTM-3</strain>
    </source>
</reference>
<protein>
    <recommendedName>
        <fullName evidence="6">RagB/SusD domain-containing protein</fullName>
    </recommendedName>
</protein>
<evidence type="ECO:0000256" key="2">
    <source>
        <dbReference type="ARBA" id="ARBA00006275"/>
    </source>
</evidence>
<evidence type="ECO:0000256" key="1">
    <source>
        <dbReference type="ARBA" id="ARBA00004442"/>
    </source>
</evidence>
<evidence type="ECO:0000256" key="3">
    <source>
        <dbReference type="ARBA" id="ARBA00022729"/>
    </source>
</evidence>
<dbReference type="Pfam" id="PF07980">
    <property type="entry name" value="SusD_RagB"/>
    <property type="match status" value="1"/>
</dbReference>
<dbReference type="GO" id="GO:0009279">
    <property type="term" value="C:cell outer membrane"/>
    <property type="evidence" value="ECO:0007669"/>
    <property type="project" value="UniProtKB-SubCell"/>
</dbReference>
<evidence type="ECO:0000256" key="5">
    <source>
        <dbReference type="ARBA" id="ARBA00023237"/>
    </source>
</evidence>
<gene>
    <name evidence="7" type="ORF">BBI01_17235</name>
</gene>
<dbReference type="EMBL" id="MAYH01000048">
    <property type="protein sequence ID" value="OCA68960.1"/>
    <property type="molecule type" value="Genomic_DNA"/>
</dbReference>
<sequence length="533" mass="58695">MKRKIITGLILGASLFGGSVLLNSCNDALDIVQPGQIVDDEVFVSVANMKTYLNGSVYANLEPSYGNYLTAVLTDEVRPGSGSGGQEFGLHRYFLDNSDTQTGKIWAFNYLVIGRIGRLIELSKNVKPATQAEQNEYNKVIAEARAIRAYCYLEIEKYFSTDIKDDNALGGMIVSGLISDPLNVNIPRATNKAVFDVINADLDYARSILSYGGDSFYVNKTFVAAVSARANLYRGNYALAKQYAQEAINNGGVTLTKANPIQSPNATFAIGTPAWNVYFYNTTAVRTTVVSGDGLIPAGTDIPVSYNPYRQMWQDTNKGESLFTIQRLVPGSGLAIGTFWNTNQSTINGNPMWSWGYNLRQLFITSGDIRRYAYIDPTSAGGEYVIDKFPGKTGSATRNDVKVIRLSEMYFILAECEVEANNFPAAANAVQEVRNARFYANVPATPTYTSTQQAYVDILKERRIELALEGHRYIDLKRLAKKAGVTMDRDLNNDDNVPTSNLPNNSYKYTLPIPLAEISANQGMKGQQNPGYN</sequence>
<dbReference type="OrthoDB" id="630434at2"/>
<organism evidence="7 8">
    <name type="scientific">Chryseobacterium artocarpi</name>
    <dbReference type="NCBI Taxonomy" id="1414727"/>
    <lineage>
        <taxon>Bacteria</taxon>
        <taxon>Pseudomonadati</taxon>
        <taxon>Bacteroidota</taxon>
        <taxon>Flavobacteriia</taxon>
        <taxon>Flavobacteriales</taxon>
        <taxon>Weeksellaceae</taxon>
        <taxon>Chryseobacterium group</taxon>
        <taxon>Chryseobacterium</taxon>
    </lineage>
</organism>
<dbReference type="Proteomes" id="UP000092651">
    <property type="component" value="Unassembled WGS sequence"/>
</dbReference>
<comment type="similarity">
    <text evidence="2">Belongs to the SusD family.</text>
</comment>
<evidence type="ECO:0000256" key="4">
    <source>
        <dbReference type="ARBA" id="ARBA00023136"/>
    </source>
</evidence>
<name>A0A1B8ZBI8_9FLAO</name>
<accession>A0A1B8ZBI8</accession>
<comment type="caution">
    <text evidence="7">The sequence shown here is derived from an EMBL/GenBank/DDBJ whole genome shotgun (WGS) entry which is preliminary data.</text>
</comment>
<evidence type="ECO:0000313" key="8">
    <source>
        <dbReference type="Proteomes" id="UP000092651"/>
    </source>
</evidence>
<feature type="domain" description="RagB/SusD" evidence="6">
    <location>
        <begin position="386"/>
        <end position="532"/>
    </location>
</feature>
<keyword evidence="8" id="KW-1185">Reference proteome</keyword>